<dbReference type="RefSeq" id="XP_006821541.1">
    <property type="nucleotide sequence ID" value="XM_006821478.1"/>
</dbReference>
<dbReference type="Gene3D" id="3.40.50.720">
    <property type="entry name" value="NAD(P)-binding Rossmann-like Domain"/>
    <property type="match status" value="1"/>
</dbReference>
<name>A0ABM0MNF0_SACKO</name>
<proteinExistence type="predicted"/>
<keyword evidence="5" id="KW-0560">Oxidoreductase</keyword>
<evidence type="ECO:0000256" key="1">
    <source>
        <dbReference type="ARBA" id="ARBA00001974"/>
    </source>
</evidence>
<keyword evidence="6" id="KW-1185">Reference proteome</keyword>
<accession>A0ABM0MNF0</accession>
<evidence type="ECO:0000256" key="3">
    <source>
        <dbReference type="ARBA" id="ARBA00022630"/>
    </source>
</evidence>
<reference evidence="7" key="1">
    <citation type="submission" date="2025-08" db="UniProtKB">
        <authorList>
            <consortium name="RefSeq"/>
        </authorList>
    </citation>
    <scope>IDENTIFICATION</scope>
    <source>
        <tissue evidence="7">Testes</tissue>
    </source>
</reference>
<evidence type="ECO:0000313" key="7">
    <source>
        <dbReference type="RefSeq" id="XP_006821541.1"/>
    </source>
</evidence>
<comment type="subcellular location">
    <subcellularLocation>
        <location evidence="2">Peroxisome matrix</location>
    </subcellularLocation>
</comment>
<keyword evidence="3" id="KW-0285">Flavoprotein</keyword>
<dbReference type="PANTHER" id="PTHR11530">
    <property type="entry name" value="D-AMINO ACID OXIDASE"/>
    <property type="match status" value="1"/>
</dbReference>
<evidence type="ECO:0000256" key="2">
    <source>
        <dbReference type="ARBA" id="ARBA00004253"/>
    </source>
</evidence>
<sequence>MAAGGEFESVLSKILTNYDPNIHLKSRQREVFESLWIEGKDMIISLPTGYGKIVYIMMAQQRVCVIGAGVIGLSCAVNIIETISNVDVTIVSHLFSPNTTSDVAAAIFGLKPLVFGDTSPSLQKNWFLTTSHHMESILKTQEASEAGVNVISGYYLHNEKNNDKKLPWRDIAHGSIRSMTNSELNLYPGYSNGLSFSMLMCETRKYLPWLMKRCVFYDPGVIMR</sequence>
<evidence type="ECO:0000313" key="6">
    <source>
        <dbReference type="Proteomes" id="UP000694865"/>
    </source>
</evidence>
<dbReference type="InterPro" id="IPR023209">
    <property type="entry name" value="DAO"/>
</dbReference>
<dbReference type="GeneID" id="102809880"/>
<dbReference type="SUPFAM" id="SSF51971">
    <property type="entry name" value="Nucleotide-binding domain"/>
    <property type="match status" value="1"/>
</dbReference>
<dbReference type="Proteomes" id="UP000694865">
    <property type="component" value="Unplaced"/>
</dbReference>
<protein>
    <submittedName>
        <fullName evidence="7">D-aspartate oxidase-like</fullName>
    </submittedName>
</protein>
<evidence type="ECO:0000256" key="4">
    <source>
        <dbReference type="ARBA" id="ARBA00022827"/>
    </source>
</evidence>
<evidence type="ECO:0000256" key="5">
    <source>
        <dbReference type="ARBA" id="ARBA00023002"/>
    </source>
</evidence>
<keyword evidence="4" id="KW-0274">FAD</keyword>
<gene>
    <name evidence="7" type="primary">LOC102809880</name>
</gene>
<dbReference type="PANTHER" id="PTHR11530:SF11">
    <property type="entry name" value="D-ASPARTATE OXIDASE"/>
    <property type="match status" value="1"/>
</dbReference>
<organism evidence="6 7">
    <name type="scientific">Saccoglossus kowalevskii</name>
    <name type="common">Acorn worm</name>
    <dbReference type="NCBI Taxonomy" id="10224"/>
    <lineage>
        <taxon>Eukaryota</taxon>
        <taxon>Metazoa</taxon>
        <taxon>Hemichordata</taxon>
        <taxon>Enteropneusta</taxon>
        <taxon>Harrimaniidae</taxon>
        <taxon>Saccoglossus</taxon>
    </lineage>
</organism>
<comment type="cofactor">
    <cofactor evidence="1">
        <name>FAD</name>
        <dbReference type="ChEBI" id="CHEBI:57692"/>
    </cofactor>
</comment>